<evidence type="ECO:0000313" key="5">
    <source>
        <dbReference type="Proteomes" id="UP000050482"/>
    </source>
</evidence>
<dbReference type="InterPro" id="IPR036162">
    <property type="entry name" value="Resolvase-like_N_sf"/>
</dbReference>
<feature type="domain" description="Recombinase" evidence="3">
    <location>
        <begin position="148"/>
        <end position="283"/>
    </location>
</feature>
<feature type="domain" description="Resolvase/invertase-type recombinase catalytic" evidence="2">
    <location>
        <begin position="1"/>
        <end position="141"/>
    </location>
</feature>
<dbReference type="PATRIC" id="fig|471514.4.peg.73"/>
<organism evidence="4 5">
    <name type="scientific">Alicyclobacillus ferrooxydans</name>
    <dbReference type="NCBI Taxonomy" id="471514"/>
    <lineage>
        <taxon>Bacteria</taxon>
        <taxon>Bacillati</taxon>
        <taxon>Bacillota</taxon>
        <taxon>Bacilli</taxon>
        <taxon>Bacillales</taxon>
        <taxon>Alicyclobacillaceae</taxon>
        <taxon>Alicyclobacillus</taxon>
    </lineage>
</organism>
<dbReference type="GO" id="GO:0000150">
    <property type="term" value="F:DNA strand exchange activity"/>
    <property type="evidence" value="ECO:0007669"/>
    <property type="project" value="InterPro"/>
</dbReference>
<keyword evidence="5" id="KW-1185">Reference proteome</keyword>
<evidence type="ECO:0008006" key="6">
    <source>
        <dbReference type="Google" id="ProtNLM"/>
    </source>
</evidence>
<dbReference type="EMBL" id="LJCO01000008">
    <property type="protein sequence ID" value="KPV45717.1"/>
    <property type="molecule type" value="Genomic_DNA"/>
</dbReference>
<proteinExistence type="predicted"/>
<dbReference type="AlphaFoldDB" id="A0A0N8PPZ7"/>
<dbReference type="CDD" id="cd00338">
    <property type="entry name" value="Ser_Recombinase"/>
    <property type="match status" value="1"/>
</dbReference>
<keyword evidence="1" id="KW-0175">Coiled coil</keyword>
<dbReference type="STRING" id="471514.AN477_00520"/>
<sequence>MQGESLENQVDYALEYIRRLGLDYQIEESCIYTDFDQSGYYTRFLQRPAIERALHDARERRYDVIVFKEISRISRDQAEHIEIVSRFTQYGVRMIAINDNLDSSRPETLDLLGIHSVMAELESKRISSRVSSGKKSLARRGQWTGEAPIGYVVNKETKSLEEDMTKSEIPRLIFRLYTEEGYGTLRIAAYLNERALFTKNGKPWSRVTVHRVLCNPAYRGDLVYGRTRNQLKRKFDESGYTKSHGREKIPQQDWIVVSGAHPALIDDKTFQKAQSILAGRSHNNPRRSRHPLTGILTCGRCGAGLICQMQRHDTKEYRYYSCSRKFRFGKNACTQPNVNADEIEALLSQWLFRQLSQLSAQRFSVQQKKLSNKSSTKRIAELERALERAQTGLTRLLMDTSLSEDTVERLKLNYVKLIESLEEQIQAVKTQMTRSVVKAPSMVSGDDYLNQMKWQTVHRDRDRFRQVVHGLVQSVTVDGMKVKEIALRYDFHPPPSDPIGYESHGRLK</sequence>
<name>A0A0N8PPZ7_9BACL</name>
<dbReference type="Pfam" id="PF00239">
    <property type="entry name" value="Resolvase"/>
    <property type="match status" value="1"/>
</dbReference>
<dbReference type="Gene3D" id="3.40.50.1390">
    <property type="entry name" value="Resolvase, N-terminal catalytic domain"/>
    <property type="match status" value="1"/>
</dbReference>
<evidence type="ECO:0000259" key="3">
    <source>
        <dbReference type="PROSITE" id="PS51737"/>
    </source>
</evidence>
<dbReference type="SMART" id="SM00857">
    <property type="entry name" value="Resolvase"/>
    <property type="match status" value="1"/>
</dbReference>
<dbReference type="InterPro" id="IPR050639">
    <property type="entry name" value="SSR_resolvase"/>
</dbReference>
<feature type="coiled-coil region" evidence="1">
    <location>
        <begin position="365"/>
        <end position="438"/>
    </location>
</feature>
<evidence type="ECO:0000259" key="2">
    <source>
        <dbReference type="PROSITE" id="PS51736"/>
    </source>
</evidence>
<dbReference type="PANTHER" id="PTHR30461">
    <property type="entry name" value="DNA-INVERTASE FROM LAMBDOID PROPHAGE"/>
    <property type="match status" value="1"/>
</dbReference>
<dbReference type="Gene3D" id="3.90.1750.20">
    <property type="entry name" value="Putative Large Serine Recombinase, Chain B, Domain 2"/>
    <property type="match status" value="1"/>
</dbReference>
<dbReference type="PANTHER" id="PTHR30461:SF23">
    <property type="entry name" value="DNA RECOMBINASE-RELATED"/>
    <property type="match status" value="1"/>
</dbReference>
<dbReference type="InterPro" id="IPR006119">
    <property type="entry name" value="Resolv_N"/>
</dbReference>
<comment type="caution">
    <text evidence="4">The sequence shown here is derived from an EMBL/GenBank/DDBJ whole genome shotgun (WGS) entry which is preliminary data.</text>
</comment>
<dbReference type="InterPro" id="IPR025827">
    <property type="entry name" value="Zn_ribbon_recom_dom"/>
</dbReference>
<protein>
    <recommendedName>
        <fullName evidence="6">Recombinase family protein</fullName>
    </recommendedName>
</protein>
<dbReference type="PROSITE" id="PS51737">
    <property type="entry name" value="RECOMBINASE_DNA_BIND"/>
    <property type="match status" value="1"/>
</dbReference>
<dbReference type="PROSITE" id="PS51736">
    <property type="entry name" value="RECOMBINASES_3"/>
    <property type="match status" value="1"/>
</dbReference>
<gene>
    <name evidence="4" type="ORF">AN477_00520</name>
</gene>
<dbReference type="InterPro" id="IPR011109">
    <property type="entry name" value="DNA_bind_recombinase_dom"/>
</dbReference>
<dbReference type="SUPFAM" id="SSF53041">
    <property type="entry name" value="Resolvase-like"/>
    <property type="match status" value="1"/>
</dbReference>
<dbReference type="Proteomes" id="UP000050482">
    <property type="component" value="Unassembled WGS sequence"/>
</dbReference>
<dbReference type="Pfam" id="PF07508">
    <property type="entry name" value="Recombinase"/>
    <property type="match status" value="1"/>
</dbReference>
<dbReference type="Pfam" id="PF13408">
    <property type="entry name" value="Zn_ribbon_recom"/>
    <property type="match status" value="1"/>
</dbReference>
<accession>A0A0N8PPZ7</accession>
<evidence type="ECO:0000256" key="1">
    <source>
        <dbReference type="SAM" id="Coils"/>
    </source>
</evidence>
<reference evidence="4 5" key="1">
    <citation type="submission" date="2015-09" db="EMBL/GenBank/DDBJ databases">
        <title>Draft genome sequence of Alicyclobacillus ferrooxydans DSM 22381.</title>
        <authorList>
            <person name="Hemp J."/>
        </authorList>
    </citation>
    <scope>NUCLEOTIDE SEQUENCE [LARGE SCALE GENOMIC DNA]</scope>
    <source>
        <strain evidence="4 5">TC-34</strain>
    </source>
</reference>
<dbReference type="GO" id="GO:0003677">
    <property type="term" value="F:DNA binding"/>
    <property type="evidence" value="ECO:0007669"/>
    <property type="project" value="InterPro"/>
</dbReference>
<evidence type="ECO:0000313" key="4">
    <source>
        <dbReference type="EMBL" id="KPV45717.1"/>
    </source>
</evidence>
<dbReference type="InterPro" id="IPR038109">
    <property type="entry name" value="DNA_bind_recomb_sf"/>
</dbReference>